<keyword evidence="5" id="KW-1185">Reference proteome</keyword>
<dbReference type="PANTHER" id="PTHR45586">
    <property type="entry name" value="TPR REPEAT-CONTAINING PROTEIN PA4667"/>
    <property type="match status" value="1"/>
</dbReference>
<dbReference type="InterPro" id="IPR051012">
    <property type="entry name" value="CellSynth/LPSAsmb/PSIAsmb"/>
</dbReference>
<feature type="repeat" description="TPR" evidence="3">
    <location>
        <begin position="165"/>
        <end position="198"/>
    </location>
</feature>
<dbReference type="EMBL" id="LT629748">
    <property type="protein sequence ID" value="SDS60776.1"/>
    <property type="molecule type" value="Genomic_DNA"/>
</dbReference>
<protein>
    <submittedName>
        <fullName evidence="4">Tetratricopeptide repeat-containing protein</fullName>
    </submittedName>
</protein>
<evidence type="ECO:0000256" key="3">
    <source>
        <dbReference type="PROSITE-ProRule" id="PRU00339"/>
    </source>
</evidence>
<evidence type="ECO:0000256" key="1">
    <source>
        <dbReference type="ARBA" id="ARBA00022737"/>
    </source>
</evidence>
<dbReference type="PANTHER" id="PTHR45586:SF1">
    <property type="entry name" value="LIPOPOLYSACCHARIDE ASSEMBLY PROTEIN B"/>
    <property type="match status" value="1"/>
</dbReference>
<dbReference type="SUPFAM" id="SSF48371">
    <property type="entry name" value="ARM repeat"/>
    <property type="match status" value="1"/>
</dbReference>
<dbReference type="SUPFAM" id="SSF48452">
    <property type="entry name" value="TPR-like"/>
    <property type="match status" value="1"/>
</dbReference>
<feature type="repeat" description="TPR" evidence="3">
    <location>
        <begin position="199"/>
        <end position="232"/>
    </location>
</feature>
<organism evidence="4 5">
    <name type="scientific">Halopseudomonas litoralis</name>
    <dbReference type="NCBI Taxonomy" id="797277"/>
    <lineage>
        <taxon>Bacteria</taxon>
        <taxon>Pseudomonadati</taxon>
        <taxon>Pseudomonadota</taxon>
        <taxon>Gammaproteobacteria</taxon>
        <taxon>Pseudomonadales</taxon>
        <taxon>Pseudomonadaceae</taxon>
        <taxon>Halopseudomonas</taxon>
    </lineage>
</organism>
<accession>A0A1H1TLE4</accession>
<dbReference type="InterPro" id="IPR019734">
    <property type="entry name" value="TPR_rpt"/>
</dbReference>
<dbReference type="RefSeq" id="WP_090273459.1">
    <property type="nucleotide sequence ID" value="NZ_LT629748.1"/>
</dbReference>
<dbReference type="Gene3D" id="1.25.40.10">
    <property type="entry name" value="Tetratricopeptide repeat domain"/>
    <property type="match status" value="2"/>
</dbReference>
<evidence type="ECO:0000256" key="2">
    <source>
        <dbReference type="ARBA" id="ARBA00022803"/>
    </source>
</evidence>
<evidence type="ECO:0000313" key="5">
    <source>
        <dbReference type="Proteomes" id="UP000243426"/>
    </source>
</evidence>
<proteinExistence type="predicted"/>
<dbReference type="InterPro" id="IPR016024">
    <property type="entry name" value="ARM-type_fold"/>
</dbReference>
<dbReference type="PROSITE" id="PS50005">
    <property type="entry name" value="TPR"/>
    <property type="match status" value="2"/>
</dbReference>
<dbReference type="OrthoDB" id="255821at2"/>
<reference evidence="5" key="1">
    <citation type="submission" date="2016-10" db="EMBL/GenBank/DDBJ databases">
        <authorList>
            <person name="Varghese N."/>
            <person name="Submissions S."/>
        </authorList>
    </citation>
    <scope>NUCLEOTIDE SEQUENCE [LARGE SCALE GENOMIC DNA]</scope>
    <source>
        <strain evidence="5">2SM5</strain>
    </source>
</reference>
<dbReference type="SMART" id="SM00028">
    <property type="entry name" value="TPR"/>
    <property type="match status" value="3"/>
</dbReference>
<keyword evidence="1" id="KW-0677">Repeat</keyword>
<dbReference type="InterPro" id="IPR011990">
    <property type="entry name" value="TPR-like_helical_dom_sf"/>
</dbReference>
<dbReference type="STRING" id="797277.SAMN05216198_2332"/>
<gene>
    <name evidence="4" type="ORF">SAMN05216198_2332</name>
</gene>
<dbReference type="Pfam" id="PF13432">
    <property type="entry name" value="TPR_16"/>
    <property type="match status" value="2"/>
</dbReference>
<dbReference type="Proteomes" id="UP000243426">
    <property type="component" value="Chromosome I"/>
</dbReference>
<sequence>MTIAAADQGEPAAQLELAALVNDSQLAPIVRGSAAQRLNPEAGGEPLASLIRGLADTDPLVRLGSIRAMEDAPIALRTRQLLPLLDDPLRSVRSLVASLLADAAIPPSHQTGFDRALREYEQELEINSDRAGHLGQLGMLRLRQGRSGEAEEAWDRAISTEPLHVAAYLNLADLLRSQGREKAAGRLLHDALELMPEDGLLHYALGLSLVRQQQRDEALKHFREAWRLSPEDPRTGYILAVALESEAPKEALELLTVASARHPNNRELLWAGASFALRHGNQELARHYIEALLQRDPADQQALRLQRMTTDKMPAPH</sequence>
<name>A0A1H1TLE4_9GAMM</name>
<dbReference type="AlphaFoldDB" id="A0A1H1TLE4"/>
<evidence type="ECO:0000313" key="4">
    <source>
        <dbReference type="EMBL" id="SDS60776.1"/>
    </source>
</evidence>
<keyword evidence="2 3" id="KW-0802">TPR repeat</keyword>